<dbReference type="AlphaFoldDB" id="A0A914VYY9"/>
<feature type="compositionally biased region" description="Low complexity" evidence="2">
    <location>
        <begin position="676"/>
        <end position="686"/>
    </location>
</feature>
<feature type="chain" id="PRO_5036884861" evidence="3">
    <location>
        <begin position="20"/>
        <end position="686"/>
    </location>
</feature>
<name>A0A914VYY9_9BILA</name>
<keyword evidence="3" id="KW-0732">Signal</keyword>
<evidence type="ECO:0000313" key="5">
    <source>
        <dbReference type="WBParaSite" id="PSAMB.scaffold268size60025.g4181.t1"/>
    </source>
</evidence>
<proteinExistence type="predicted"/>
<dbReference type="PANTHER" id="PTHR33488:SF2">
    <property type="entry name" value="EARLY ENDOSOME ANTIGEN 1-LIKE"/>
    <property type="match status" value="1"/>
</dbReference>
<evidence type="ECO:0000256" key="3">
    <source>
        <dbReference type="SAM" id="SignalP"/>
    </source>
</evidence>
<dbReference type="Proteomes" id="UP000887566">
    <property type="component" value="Unplaced"/>
</dbReference>
<keyword evidence="4" id="KW-1185">Reference proteome</keyword>
<evidence type="ECO:0000256" key="2">
    <source>
        <dbReference type="SAM" id="MobiDB-lite"/>
    </source>
</evidence>
<accession>A0A914VYY9</accession>
<evidence type="ECO:0000256" key="1">
    <source>
        <dbReference type="SAM" id="Coils"/>
    </source>
</evidence>
<dbReference type="PANTHER" id="PTHR33488">
    <property type="entry name" value="ZGC:162509"/>
    <property type="match status" value="1"/>
</dbReference>
<feature type="region of interest" description="Disordered" evidence="2">
    <location>
        <begin position="661"/>
        <end position="686"/>
    </location>
</feature>
<keyword evidence="1" id="KW-0175">Coiled coil</keyword>
<protein>
    <submittedName>
        <fullName evidence="5">Uncharacterized protein</fullName>
    </submittedName>
</protein>
<sequence length="686" mass="77115">MPAPSAIAVMGSLLLVTNTFDPALTAYQSTFEYIKTPQSLRATIIQVTNEAYWAMSSAHTNMDRIRLNTMRVPGYFKSVIHVLTKGRLAEQSRTLPRLFNRIRGIADSCAGLANETVASFDKVTKLVEEVIIVCTVQDKHDEDAARSVKIELDIANKKSLSLKKVMDEMKERAAREEAKMDEAFKRVQETIDEMPSNFKLFLARVGDTLTNMLTLFTPSGSGVLGMLGLGLDNSGGRRQDVQIIEMDIKKVVDYNNLQHCLAEMIQFAGKPNEAIEQIKDGTNGQARDTARDLKARLKVQKGGLNVLKYAVIGKRAIHSTGNELKNLERKAAGWFLDLKALEVRVSKLTGNAPGANNLAQVQDVSYVNLGGGGGSTAVAMLASAQIKIKERQKMMNQAREQYAYQQARYDASFREQMELLDQLGRLKPTMNHFQETIKVLKIAIKKLGELRDHWINMTIFFQRVANLLQHQWGPKINDFIDQVIDDNVLQNVEMSVDNSVTRNFVYKETFEALTHNYQVYRIAQTYIAVSKEYFLEPLSKVHHLLSIEPFTVDYNQTQIDLKQKVFEALESINQTLVTDRELFYNGVQKMRDSLNVQFGSLCKNERLVEAWQEITDEANRRADQKDEQEGGLDDIDYYSDLSAPYFNDTENTVSSAINATISPVNSSDEGSDSSDESSSSSDESSQ</sequence>
<evidence type="ECO:0000313" key="4">
    <source>
        <dbReference type="Proteomes" id="UP000887566"/>
    </source>
</evidence>
<dbReference type="WBParaSite" id="PSAMB.scaffold268size60025.g4181.t1">
    <property type="protein sequence ID" value="PSAMB.scaffold268size60025.g4181.t1"/>
    <property type="gene ID" value="PSAMB.scaffold268size60025.g4181"/>
</dbReference>
<reference evidence="5" key="1">
    <citation type="submission" date="2022-11" db="UniProtKB">
        <authorList>
            <consortium name="WormBaseParasite"/>
        </authorList>
    </citation>
    <scope>IDENTIFICATION</scope>
</reference>
<feature type="signal peptide" evidence="3">
    <location>
        <begin position="1"/>
        <end position="19"/>
    </location>
</feature>
<organism evidence="4 5">
    <name type="scientific">Plectus sambesii</name>
    <dbReference type="NCBI Taxonomy" id="2011161"/>
    <lineage>
        <taxon>Eukaryota</taxon>
        <taxon>Metazoa</taxon>
        <taxon>Ecdysozoa</taxon>
        <taxon>Nematoda</taxon>
        <taxon>Chromadorea</taxon>
        <taxon>Plectida</taxon>
        <taxon>Plectina</taxon>
        <taxon>Plectoidea</taxon>
        <taxon>Plectidae</taxon>
        <taxon>Plectus</taxon>
    </lineage>
</organism>
<feature type="coiled-coil region" evidence="1">
    <location>
        <begin position="166"/>
        <end position="193"/>
    </location>
</feature>